<proteinExistence type="predicted"/>
<name>A0A8J8B0E1_9FIRM</name>
<keyword evidence="3" id="KW-1185">Reference proteome</keyword>
<feature type="transmembrane region" description="Helical" evidence="1">
    <location>
        <begin position="103"/>
        <end position="122"/>
    </location>
</feature>
<keyword evidence="1" id="KW-1133">Transmembrane helix</keyword>
<protein>
    <submittedName>
        <fullName evidence="2">DUF1461 domain-containing protein</fullName>
    </submittedName>
</protein>
<feature type="transmembrane region" description="Helical" evidence="1">
    <location>
        <begin position="134"/>
        <end position="155"/>
    </location>
</feature>
<dbReference type="Proteomes" id="UP000675664">
    <property type="component" value="Unassembled WGS sequence"/>
</dbReference>
<keyword evidence="1" id="KW-0472">Membrane</keyword>
<gene>
    <name evidence="2" type="ORF">KCX82_06450</name>
</gene>
<keyword evidence="1" id="KW-0812">Transmembrane</keyword>
<feature type="transmembrane region" description="Helical" evidence="1">
    <location>
        <begin position="7"/>
        <end position="28"/>
    </location>
</feature>
<reference evidence="2" key="1">
    <citation type="submission" date="2021-04" db="EMBL/GenBank/DDBJ databases">
        <title>Sinoanaerobacter chloroacetimidivorans sp. nov., an obligate anaerobic bacterium isolated from anaerobic sludge.</title>
        <authorList>
            <person name="Bao Y."/>
        </authorList>
    </citation>
    <scope>NUCLEOTIDE SEQUENCE</scope>
    <source>
        <strain evidence="2">BAD-6</strain>
    </source>
</reference>
<feature type="transmembrane region" description="Helical" evidence="1">
    <location>
        <begin position="185"/>
        <end position="209"/>
    </location>
</feature>
<sequence length="219" mass="25872">MKIAYRIMLILLIICIPLISITGAYNIVLRMPDLYVYEFNRVQLTDELELELKDEEFGHFFSDFMIGKVENFELIADYQGKEQNVFHTMEQVSMEHFKQLLNILLYAFAGMLLIAVICYGVFMANNRKYFLRTAFKSGILVYLVMIILPIITYLVPSLRDFMQQFIFRFKFNEDNLLTQIFTESFVVEFLAATTFISAVILFITGSVTWRMTKPRRMFW</sequence>
<dbReference type="AlphaFoldDB" id="A0A8J8B0E1"/>
<comment type="caution">
    <text evidence="2">The sequence shown here is derived from an EMBL/GenBank/DDBJ whole genome shotgun (WGS) entry which is preliminary data.</text>
</comment>
<accession>A0A8J8B0E1</accession>
<dbReference type="EMBL" id="JAGSND010000003">
    <property type="protein sequence ID" value="MBR0597503.1"/>
    <property type="molecule type" value="Genomic_DNA"/>
</dbReference>
<organism evidence="2 3">
    <name type="scientific">Sinanaerobacter chloroacetimidivorans</name>
    <dbReference type="NCBI Taxonomy" id="2818044"/>
    <lineage>
        <taxon>Bacteria</taxon>
        <taxon>Bacillati</taxon>
        <taxon>Bacillota</taxon>
        <taxon>Clostridia</taxon>
        <taxon>Peptostreptococcales</taxon>
        <taxon>Anaerovoracaceae</taxon>
        <taxon>Sinanaerobacter</taxon>
    </lineage>
</organism>
<reference evidence="2" key="2">
    <citation type="submission" date="2021-04" db="EMBL/GenBank/DDBJ databases">
        <authorList>
            <person name="Liu J."/>
        </authorList>
    </citation>
    <scope>NUCLEOTIDE SEQUENCE</scope>
    <source>
        <strain evidence="2">BAD-6</strain>
    </source>
</reference>
<evidence type="ECO:0000313" key="3">
    <source>
        <dbReference type="Proteomes" id="UP000675664"/>
    </source>
</evidence>
<evidence type="ECO:0000256" key="1">
    <source>
        <dbReference type="SAM" id="Phobius"/>
    </source>
</evidence>
<evidence type="ECO:0000313" key="2">
    <source>
        <dbReference type="EMBL" id="MBR0597503.1"/>
    </source>
</evidence>
<dbReference type="Pfam" id="PF07314">
    <property type="entry name" value="Lit"/>
    <property type="match status" value="1"/>
</dbReference>
<dbReference type="InterPro" id="IPR010178">
    <property type="entry name" value="Lit"/>
</dbReference>